<keyword evidence="2" id="KW-1185">Reference proteome</keyword>
<protein>
    <submittedName>
        <fullName evidence="1">Uncharacterized protein</fullName>
    </submittedName>
</protein>
<sequence length="65" mass="7640">MKRSFFPCDKVERVEKAKHLTLSQDKRDISSTMSQNHALFDFSQDEILLRYRRKPLPSLESAVIT</sequence>
<evidence type="ECO:0000313" key="1">
    <source>
        <dbReference type="EMBL" id="KAK9088230.1"/>
    </source>
</evidence>
<evidence type="ECO:0000313" key="2">
    <source>
        <dbReference type="Proteomes" id="UP001419268"/>
    </source>
</evidence>
<dbReference type="EMBL" id="JBBNAG010000012">
    <property type="protein sequence ID" value="KAK9088230.1"/>
    <property type="molecule type" value="Genomic_DNA"/>
</dbReference>
<dbReference type="Proteomes" id="UP001419268">
    <property type="component" value="Unassembled WGS sequence"/>
</dbReference>
<reference evidence="1 2" key="1">
    <citation type="submission" date="2024-01" db="EMBL/GenBank/DDBJ databases">
        <title>Genome assemblies of Stephania.</title>
        <authorList>
            <person name="Yang L."/>
        </authorList>
    </citation>
    <scope>NUCLEOTIDE SEQUENCE [LARGE SCALE GENOMIC DNA]</scope>
    <source>
        <strain evidence="1">JXDWG</strain>
        <tissue evidence="1">Leaf</tissue>
    </source>
</reference>
<gene>
    <name evidence="1" type="ORF">Scep_027312</name>
</gene>
<name>A0AAP0HMF9_9MAGN</name>
<organism evidence="1 2">
    <name type="scientific">Stephania cephalantha</name>
    <dbReference type="NCBI Taxonomy" id="152367"/>
    <lineage>
        <taxon>Eukaryota</taxon>
        <taxon>Viridiplantae</taxon>
        <taxon>Streptophyta</taxon>
        <taxon>Embryophyta</taxon>
        <taxon>Tracheophyta</taxon>
        <taxon>Spermatophyta</taxon>
        <taxon>Magnoliopsida</taxon>
        <taxon>Ranunculales</taxon>
        <taxon>Menispermaceae</taxon>
        <taxon>Menispermoideae</taxon>
        <taxon>Cissampelideae</taxon>
        <taxon>Stephania</taxon>
    </lineage>
</organism>
<dbReference type="AlphaFoldDB" id="A0AAP0HMF9"/>
<proteinExistence type="predicted"/>
<accession>A0AAP0HMF9</accession>
<comment type="caution">
    <text evidence="1">The sequence shown here is derived from an EMBL/GenBank/DDBJ whole genome shotgun (WGS) entry which is preliminary data.</text>
</comment>